<accession>A0ABS4SBL9</accession>
<feature type="transmembrane region" description="Helical" evidence="6">
    <location>
        <begin position="27"/>
        <end position="49"/>
    </location>
</feature>
<dbReference type="PIRSF" id="PIRSF035875">
    <property type="entry name" value="RNase_BN"/>
    <property type="match status" value="1"/>
</dbReference>
<feature type="transmembrane region" description="Helical" evidence="6">
    <location>
        <begin position="127"/>
        <end position="150"/>
    </location>
</feature>
<keyword evidence="8" id="KW-1185">Reference proteome</keyword>
<reference evidence="7 8" key="1">
    <citation type="submission" date="2021-03" db="EMBL/GenBank/DDBJ databases">
        <title>Genomic Encyclopedia of Type Strains, Phase IV (KMG-IV): sequencing the most valuable type-strain genomes for metagenomic binning, comparative biology and taxonomic classification.</title>
        <authorList>
            <person name="Goeker M."/>
        </authorList>
    </citation>
    <scope>NUCLEOTIDE SEQUENCE [LARGE SCALE GENOMIC DNA]</scope>
    <source>
        <strain evidence="7 8">DSM 25790</strain>
    </source>
</reference>
<keyword evidence="3 6" id="KW-0812">Transmembrane</keyword>
<keyword evidence="5 6" id="KW-0472">Membrane</keyword>
<dbReference type="Pfam" id="PF03631">
    <property type="entry name" value="Virul_fac_BrkB"/>
    <property type="match status" value="1"/>
</dbReference>
<dbReference type="NCBIfam" id="TIGR00765">
    <property type="entry name" value="yihY_not_rbn"/>
    <property type="match status" value="1"/>
</dbReference>
<sequence>MKRVAAFGKTFFGRINDADVFGLSAQLAYFFLLSLFPFLLFLITLLGYLPIDEQSFMGFIDTYAPPEITELINTNLNQLINAQNGGLLSIGIIGTLWSASNGVNAITKAFNRAYEVEEDRSFIVARLIAIALTISMVVVICVAFLLPIFGRTIGIYLFSFFGLSDDFIHVWNTLRWIISSIVFFIVLLALYKLAPNKKIRLRNAMWGAIFATIGWQLVSLAFSYYVSTIGNYSATYGSLGAVIILMIWFYISGIIIITGGIINAMIREEKMNAKK</sequence>
<evidence type="ECO:0000313" key="7">
    <source>
        <dbReference type="EMBL" id="MBP2258511.1"/>
    </source>
</evidence>
<keyword evidence="2" id="KW-1003">Cell membrane</keyword>
<name>A0ABS4SBL9_9BACI</name>
<evidence type="ECO:0000256" key="1">
    <source>
        <dbReference type="ARBA" id="ARBA00004651"/>
    </source>
</evidence>
<evidence type="ECO:0000256" key="3">
    <source>
        <dbReference type="ARBA" id="ARBA00022692"/>
    </source>
</evidence>
<dbReference type="Proteomes" id="UP001519294">
    <property type="component" value="Unassembled WGS sequence"/>
</dbReference>
<comment type="subcellular location">
    <subcellularLocation>
        <location evidence="1">Cell membrane</location>
        <topology evidence="1">Multi-pass membrane protein</topology>
    </subcellularLocation>
</comment>
<dbReference type="PANTHER" id="PTHR30213:SF0">
    <property type="entry name" value="UPF0761 MEMBRANE PROTEIN YIHY"/>
    <property type="match status" value="1"/>
</dbReference>
<feature type="transmembrane region" description="Helical" evidence="6">
    <location>
        <begin position="203"/>
        <end position="226"/>
    </location>
</feature>
<dbReference type="InterPro" id="IPR017039">
    <property type="entry name" value="Virul_fac_BrkB"/>
</dbReference>
<evidence type="ECO:0000256" key="5">
    <source>
        <dbReference type="ARBA" id="ARBA00023136"/>
    </source>
</evidence>
<evidence type="ECO:0000256" key="6">
    <source>
        <dbReference type="SAM" id="Phobius"/>
    </source>
</evidence>
<organism evidence="7 8">
    <name type="scientific">Virgibacillus alimentarius</name>
    <dbReference type="NCBI Taxonomy" id="698769"/>
    <lineage>
        <taxon>Bacteria</taxon>
        <taxon>Bacillati</taxon>
        <taxon>Bacillota</taxon>
        <taxon>Bacilli</taxon>
        <taxon>Bacillales</taxon>
        <taxon>Bacillaceae</taxon>
        <taxon>Virgibacillus</taxon>
    </lineage>
</organism>
<protein>
    <submittedName>
        <fullName evidence="7">Membrane protein</fullName>
    </submittedName>
</protein>
<comment type="caution">
    <text evidence="7">The sequence shown here is derived from an EMBL/GenBank/DDBJ whole genome shotgun (WGS) entry which is preliminary data.</text>
</comment>
<proteinExistence type="predicted"/>
<feature type="transmembrane region" description="Helical" evidence="6">
    <location>
        <begin position="238"/>
        <end position="266"/>
    </location>
</feature>
<dbReference type="EMBL" id="JAGIKX010000028">
    <property type="protein sequence ID" value="MBP2258511.1"/>
    <property type="molecule type" value="Genomic_DNA"/>
</dbReference>
<evidence type="ECO:0000256" key="2">
    <source>
        <dbReference type="ARBA" id="ARBA00022475"/>
    </source>
</evidence>
<feature type="transmembrane region" description="Helical" evidence="6">
    <location>
        <begin position="170"/>
        <end position="191"/>
    </location>
</feature>
<dbReference type="RefSeq" id="WP_029268010.1">
    <property type="nucleotide sequence ID" value="NZ_JAGIKX010000028.1"/>
</dbReference>
<evidence type="ECO:0000256" key="4">
    <source>
        <dbReference type="ARBA" id="ARBA00022989"/>
    </source>
</evidence>
<evidence type="ECO:0000313" key="8">
    <source>
        <dbReference type="Proteomes" id="UP001519294"/>
    </source>
</evidence>
<keyword evidence="4 6" id="KW-1133">Transmembrane helix</keyword>
<gene>
    <name evidence="7" type="ORF">J2Z81_002494</name>
</gene>
<dbReference type="PANTHER" id="PTHR30213">
    <property type="entry name" value="INNER MEMBRANE PROTEIN YHJD"/>
    <property type="match status" value="1"/>
</dbReference>